<dbReference type="Gene3D" id="1.20.80.10">
    <property type="match status" value="1"/>
</dbReference>
<evidence type="ECO:0000313" key="5">
    <source>
        <dbReference type="Proteomes" id="UP000822688"/>
    </source>
</evidence>
<comment type="caution">
    <text evidence="4">The sequence shown here is derived from an EMBL/GenBank/DDBJ whole genome shotgun (WGS) entry which is preliminary data.</text>
</comment>
<evidence type="ECO:0000256" key="2">
    <source>
        <dbReference type="ARBA" id="ARBA00023121"/>
    </source>
</evidence>
<dbReference type="InterPro" id="IPR014352">
    <property type="entry name" value="FERM/acyl-CoA-bd_prot_sf"/>
</dbReference>
<evidence type="ECO:0000256" key="1">
    <source>
        <dbReference type="ARBA" id="ARBA00005567"/>
    </source>
</evidence>
<evidence type="ECO:0000259" key="3">
    <source>
        <dbReference type="PROSITE" id="PS51228"/>
    </source>
</evidence>
<keyword evidence="5" id="KW-1185">Reference proteome</keyword>
<dbReference type="PANTHER" id="PTHR23310:SF62">
    <property type="entry name" value="ACYL-COA BINDING PROTEIN 1, ISOFORM A"/>
    <property type="match status" value="1"/>
</dbReference>
<dbReference type="PANTHER" id="PTHR23310">
    <property type="entry name" value="ACYL-COA-BINDING PROTEIN, ACBP"/>
    <property type="match status" value="1"/>
</dbReference>
<proteinExistence type="inferred from homology"/>
<dbReference type="EMBL" id="CM026427">
    <property type="protein sequence ID" value="KAG0568213.1"/>
    <property type="molecule type" value="Genomic_DNA"/>
</dbReference>
<dbReference type="GO" id="GO:0006631">
    <property type="term" value="P:fatty acid metabolic process"/>
    <property type="evidence" value="ECO:0007669"/>
    <property type="project" value="TreeGrafter"/>
</dbReference>
<gene>
    <name evidence="4" type="ORF">KC19_6G003000</name>
</gene>
<evidence type="ECO:0000313" key="4">
    <source>
        <dbReference type="EMBL" id="KAG0568213.1"/>
    </source>
</evidence>
<dbReference type="InterPro" id="IPR000582">
    <property type="entry name" value="Acyl-CoA-binding_protein"/>
</dbReference>
<organism evidence="4 5">
    <name type="scientific">Ceratodon purpureus</name>
    <name type="common">Fire moss</name>
    <name type="synonym">Dicranum purpureum</name>
    <dbReference type="NCBI Taxonomy" id="3225"/>
    <lineage>
        <taxon>Eukaryota</taxon>
        <taxon>Viridiplantae</taxon>
        <taxon>Streptophyta</taxon>
        <taxon>Embryophyta</taxon>
        <taxon>Bryophyta</taxon>
        <taxon>Bryophytina</taxon>
        <taxon>Bryopsida</taxon>
        <taxon>Dicranidae</taxon>
        <taxon>Pseudoditrichales</taxon>
        <taxon>Ditrichaceae</taxon>
        <taxon>Ceratodon</taxon>
    </lineage>
</organism>
<accession>A0A8T0H9U8</accession>
<sequence length="138" mass="15477">MSTRDIEGEWRSASYFLAKGPSASLQYLQRDVSVQLFALKAQALDGDCPPGQDGSLAMDPSLRIRQEAWNALSGMSREDAKRRFVDLLSEVLPEWKKWSAEHAPKPGNGEEHESEADRLVRAFKARLNSSTSTHFSRL</sequence>
<dbReference type="PROSITE" id="PS51228">
    <property type="entry name" value="ACB_2"/>
    <property type="match status" value="1"/>
</dbReference>
<dbReference type="SUPFAM" id="SSF47027">
    <property type="entry name" value="Acyl-CoA binding protein"/>
    <property type="match status" value="1"/>
</dbReference>
<dbReference type="OrthoDB" id="346910at2759"/>
<dbReference type="AlphaFoldDB" id="A0A8T0H9U8"/>
<dbReference type="Pfam" id="PF00887">
    <property type="entry name" value="ACBP"/>
    <property type="match status" value="1"/>
</dbReference>
<dbReference type="InterPro" id="IPR035984">
    <property type="entry name" value="Acyl-CoA-binding_sf"/>
</dbReference>
<keyword evidence="2" id="KW-0446">Lipid-binding</keyword>
<dbReference type="GO" id="GO:0000062">
    <property type="term" value="F:fatty-acyl-CoA binding"/>
    <property type="evidence" value="ECO:0007669"/>
    <property type="project" value="InterPro"/>
</dbReference>
<feature type="domain" description="ACB" evidence="3">
    <location>
        <begin position="1"/>
        <end position="97"/>
    </location>
</feature>
<name>A0A8T0H9U8_CERPU</name>
<comment type="similarity">
    <text evidence="1">Belongs to the ACBP family.</text>
</comment>
<dbReference type="Proteomes" id="UP000822688">
    <property type="component" value="Chromosome 6"/>
</dbReference>
<protein>
    <recommendedName>
        <fullName evidence="3">ACB domain-containing protein</fullName>
    </recommendedName>
</protein>
<reference evidence="4 5" key="1">
    <citation type="submission" date="2020-06" db="EMBL/GenBank/DDBJ databases">
        <title>WGS assembly of Ceratodon purpureus strain R40.</title>
        <authorList>
            <person name="Carey S.B."/>
            <person name="Jenkins J."/>
            <person name="Shu S."/>
            <person name="Lovell J.T."/>
            <person name="Sreedasyam A."/>
            <person name="Maumus F."/>
            <person name="Tiley G.P."/>
            <person name="Fernandez-Pozo N."/>
            <person name="Barry K."/>
            <person name="Chen C."/>
            <person name="Wang M."/>
            <person name="Lipzen A."/>
            <person name="Daum C."/>
            <person name="Saski C.A."/>
            <person name="Payton A.C."/>
            <person name="Mcbreen J.C."/>
            <person name="Conrad R.E."/>
            <person name="Kollar L.M."/>
            <person name="Olsson S."/>
            <person name="Huttunen S."/>
            <person name="Landis J.B."/>
            <person name="Wickett N.J."/>
            <person name="Johnson M.G."/>
            <person name="Rensing S.A."/>
            <person name="Grimwood J."/>
            <person name="Schmutz J."/>
            <person name="Mcdaniel S.F."/>
        </authorList>
    </citation>
    <scope>NUCLEOTIDE SEQUENCE [LARGE SCALE GENOMIC DNA]</scope>
    <source>
        <strain evidence="4 5">R40</strain>
    </source>
</reference>